<dbReference type="InterPro" id="IPR036291">
    <property type="entry name" value="NAD(P)-bd_dom_sf"/>
</dbReference>
<reference evidence="6" key="3">
    <citation type="submission" date="2019-07" db="EMBL/GenBank/DDBJ databases">
        <authorList>
            <person name="Poret-Peterson A.T."/>
            <person name="Bhatnagar S."/>
            <person name="Chen L."/>
            <person name="McClean A.E."/>
            <person name="Kluepfel D.A."/>
        </authorList>
    </citation>
    <scope>NUCLEOTIDE SEQUENCE</scope>
    <source>
        <strain evidence="6">186</strain>
        <plasmid evidence="6">pTi</plasmid>
    </source>
</reference>
<evidence type="ECO:0000313" key="8">
    <source>
        <dbReference type="Proteomes" id="UP000298649"/>
    </source>
</evidence>
<dbReference type="InterPro" id="IPR008927">
    <property type="entry name" value="6-PGluconate_DH-like_C_sf"/>
</dbReference>
<evidence type="ECO:0000259" key="4">
    <source>
        <dbReference type="Pfam" id="PF02317"/>
    </source>
</evidence>
<dbReference type="EMBL" id="CP039927">
    <property type="protein sequence ID" value="QCL98638.1"/>
    <property type="molecule type" value="Genomic_DNA"/>
</dbReference>
<organism evidence="5 8">
    <name type="scientific">Agrobacterium tumefaciens</name>
    <dbReference type="NCBI Taxonomy" id="358"/>
    <lineage>
        <taxon>Bacteria</taxon>
        <taxon>Pseudomonadati</taxon>
        <taxon>Pseudomonadota</taxon>
        <taxon>Alphaproteobacteria</taxon>
        <taxon>Hyphomicrobiales</taxon>
        <taxon>Rhizobiaceae</taxon>
        <taxon>Rhizobium/Agrobacterium group</taxon>
        <taxon>Agrobacterium</taxon>
        <taxon>Agrobacterium tumefaciens complex</taxon>
    </lineage>
</organism>
<dbReference type="Gene3D" id="3.40.50.720">
    <property type="entry name" value="NAD(P)-binding Rossmann-like Domain"/>
    <property type="match status" value="1"/>
</dbReference>
<dbReference type="GO" id="GO:0016491">
    <property type="term" value="F:oxidoreductase activity"/>
    <property type="evidence" value="ECO:0007669"/>
    <property type="project" value="UniProtKB-KW"/>
</dbReference>
<geneLocation type="plasmid" evidence="6">
    <name>pTi</name>
</geneLocation>
<evidence type="ECO:0000313" key="5">
    <source>
        <dbReference type="EMBL" id="QCL98638.1"/>
    </source>
</evidence>
<dbReference type="InterPro" id="IPR003421">
    <property type="entry name" value="Opine_DH"/>
</dbReference>
<dbReference type="RefSeq" id="WP_065698667.1">
    <property type="nucleotide sequence ID" value="NZ_CP029048.1"/>
</dbReference>
<dbReference type="InterPro" id="IPR013328">
    <property type="entry name" value="6PGD_dom2"/>
</dbReference>
<evidence type="ECO:0000256" key="3">
    <source>
        <dbReference type="ARBA" id="ARBA00023002"/>
    </source>
</evidence>
<dbReference type="Proteomes" id="UP000298649">
    <property type="component" value="Plasmid pTiCFBP7129"/>
</dbReference>
<geneLocation type="plasmid" evidence="7">
    <name>pti</name>
</geneLocation>
<dbReference type="GeneID" id="86882461"/>
<dbReference type="AlphaFoldDB" id="A0A2C6AJM1"/>
<dbReference type="Pfam" id="PF02317">
    <property type="entry name" value="Octopine_DH"/>
    <property type="match status" value="1"/>
</dbReference>
<dbReference type="SUPFAM" id="SSF48179">
    <property type="entry name" value="6-phosphogluconate dehydrogenase C-terminal domain-like"/>
    <property type="match status" value="1"/>
</dbReference>
<keyword evidence="5" id="KW-0614">Plasmid</keyword>
<dbReference type="Gene3D" id="1.10.1040.10">
    <property type="entry name" value="N-(1-d-carboxylethyl)-l-norvaline Dehydrogenase, domain 2"/>
    <property type="match status" value="1"/>
</dbReference>
<geneLocation type="plasmid" evidence="8">
    <name>pticfbp7129</name>
</geneLocation>
<evidence type="ECO:0000256" key="1">
    <source>
        <dbReference type="ARBA" id="ARBA00008730"/>
    </source>
</evidence>
<protein>
    <submittedName>
        <fullName evidence="5">D-lysopine dehydrogenase/D-octopine dehydrogenase</fullName>
    </submittedName>
</protein>
<feature type="domain" description="Opine dehydrogenase" evidence="4">
    <location>
        <begin position="174"/>
        <end position="318"/>
    </location>
</feature>
<geneLocation type="plasmid" evidence="5">
    <name>pTiCFBP7129</name>
</geneLocation>
<evidence type="ECO:0000313" key="7">
    <source>
        <dbReference type="Proteomes" id="UP000222296"/>
    </source>
</evidence>
<evidence type="ECO:0000256" key="2">
    <source>
        <dbReference type="ARBA" id="ARBA00022857"/>
    </source>
</evidence>
<comment type="similarity">
    <text evidence="1">Belongs to the lysopine/nopaline/octopine/opine/vitopine dehydrogenases family.</text>
</comment>
<name>A0A2C6AJM1_AGRTU</name>
<dbReference type="Proteomes" id="UP000222296">
    <property type="component" value="Plasmid pTi"/>
</dbReference>
<sequence>MAVLIIGAGTLGCALTADLCNRDREVSLWTHPHHSGNSANLRDQGLKAKGAVSGHFWPTVHSDLGAALKSARSVFVTIPSKAGAREELSSYLNHYDLTEKLLFWLPGHMSSLLGNPIATAATIEASTAPYGCRWEDGAIYVKAIKNIIEIASLNPLSEETRDEVSSLFPRGVEWRANILDVALLNTNVIFHPATVIMNADRIRNQEDFYFYKGGMTKEVCDKMELLDEVRIKIVERFGFQVLRTIDLDNRWYGMNEPDLESFACNSPSHNATKGVPKDMKHRYLTEDCRILPLFKELALMFDIDTSAIDWVLDNASELANEDFNETGITLEKLGMGELSPEHLTAKWGALYLKMC</sequence>
<dbReference type="EMBL" id="CP042277">
    <property type="protein sequence ID" value="QDY97924.1"/>
    <property type="molecule type" value="Genomic_DNA"/>
</dbReference>
<evidence type="ECO:0000313" key="6">
    <source>
        <dbReference type="EMBL" id="QDY97924.1"/>
    </source>
</evidence>
<reference evidence="6 7" key="1">
    <citation type="journal article" date="2017" name="Genome Announc.">
        <title>Draft Genome Sequence of Agrobacterium tumefaciens Biovar 1 Strain 186, Isolated from Walnut.</title>
        <authorList>
            <person name="Poret-Peterson A.T."/>
            <person name="Bhatnagar S."/>
            <person name="McClean A.E."/>
            <person name="Kluepfel D.A."/>
        </authorList>
    </citation>
    <scope>NUCLEOTIDE SEQUENCE [LARGE SCALE GENOMIC DNA]</scope>
    <source>
        <strain evidence="6 7">186</strain>
    </source>
</reference>
<proteinExistence type="inferred from homology"/>
<keyword evidence="3" id="KW-0560">Oxidoreductase</keyword>
<gene>
    <name evidence="5" type="ORF">CFBP7129_31250</name>
    <name evidence="6" type="ORF">CG010_027720</name>
</gene>
<keyword evidence="2" id="KW-0521">NADP</keyword>
<dbReference type="SUPFAM" id="SSF51735">
    <property type="entry name" value="NAD(P)-binding Rossmann-fold domains"/>
    <property type="match status" value="1"/>
</dbReference>
<accession>A0A2C6AJM1</accession>
<reference evidence="5 8" key="2">
    <citation type="submission" date="2019-04" db="EMBL/GenBank/DDBJ databases">
        <title>Complete genome sequence of Agrobacterium tumefaciens CFBP7129.</title>
        <authorList>
            <person name="Haryono M."/>
            <person name="Lin Y.-C."/>
            <person name="Lai E.-M."/>
            <person name="Kuo C.-H."/>
        </authorList>
    </citation>
    <scope>NUCLEOTIDE SEQUENCE [LARGE SCALE GENOMIC DNA]</scope>
    <source>
        <strain evidence="5 8">CFBP7129</strain>
        <plasmid evidence="5">pTiCFBP7129</plasmid>
        <plasmid evidence="8">pticfbp7129</plasmid>
    </source>
</reference>